<organism evidence="1 2">
    <name type="scientific">Botrytis porri</name>
    <dbReference type="NCBI Taxonomy" id="87229"/>
    <lineage>
        <taxon>Eukaryota</taxon>
        <taxon>Fungi</taxon>
        <taxon>Dikarya</taxon>
        <taxon>Ascomycota</taxon>
        <taxon>Pezizomycotina</taxon>
        <taxon>Leotiomycetes</taxon>
        <taxon>Helotiales</taxon>
        <taxon>Sclerotiniaceae</taxon>
        <taxon>Botrytis</taxon>
    </lineage>
</organism>
<dbReference type="EMBL" id="PQXO01000164">
    <property type="protein sequence ID" value="TGO88408.1"/>
    <property type="molecule type" value="Genomic_DNA"/>
</dbReference>
<gene>
    <name evidence="1" type="ORF">BPOR_0164g00130</name>
</gene>
<name>A0A4Z1KV51_9HELO</name>
<keyword evidence="2" id="KW-1185">Reference proteome</keyword>
<accession>A0A4Z1KV51</accession>
<reference evidence="1 2" key="1">
    <citation type="submission" date="2017-12" db="EMBL/GenBank/DDBJ databases">
        <title>Comparative genomics of Botrytis spp.</title>
        <authorList>
            <person name="Valero-Jimenez C.A."/>
            <person name="Tapia P."/>
            <person name="Veloso J."/>
            <person name="Silva-Moreno E."/>
            <person name="Staats M."/>
            <person name="Valdes J.H."/>
            <person name="Van Kan J.A.L."/>
        </authorList>
    </citation>
    <scope>NUCLEOTIDE SEQUENCE [LARGE SCALE GENOMIC DNA]</scope>
    <source>
        <strain evidence="1 2">MUCL3349</strain>
    </source>
</reference>
<comment type="caution">
    <text evidence="1">The sequence shown here is derived from an EMBL/GenBank/DDBJ whole genome shotgun (WGS) entry which is preliminary data.</text>
</comment>
<protein>
    <submittedName>
        <fullName evidence="1">Uncharacterized protein</fullName>
    </submittedName>
</protein>
<dbReference type="AlphaFoldDB" id="A0A4Z1KV51"/>
<sequence>MKAAAKVDLCSLLGSIGYLAGTREQCSLPNTFSRWEDNGHWAMDNVQWAMSNEQSKSPLHPKAATIEPWIIDMAPVGTKLET</sequence>
<proteinExistence type="predicted"/>
<evidence type="ECO:0000313" key="1">
    <source>
        <dbReference type="EMBL" id="TGO88408.1"/>
    </source>
</evidence>
<dbReference type="Proteomes" id="UP000297280">
    <property type="component" value="Unassembled WGS sequence"/>
</dbReference>
<evidence type="ECO:0000313" key="2">
    <source>
        <dbReference type="Proteomes" id="UP000297280"/>
    </source>
</evidence>